<gene>
    <name evidence="1" type="ORF">ASJ30_03600</name>
</gene>
<proteinExistence type="predicted"/>
<evidence type="ECO:0008006" key="3">
    <source>
        <dbReference type="Google" id="ProtNLM"/>
    </source>
</evidence>
<reference evidence="1 2" key="1">
    <citation type="submission" date="2015-11" db="EMBL/GenBank/DDBJ databases">
        <authorList>
            <person name="Zhang Y."/>
            <person name="Guo Z."/>
        </authorList>
    </citation>
    <scope>NUCLEOTIDE SEQUENCE [LARGE SCALE GENOMIC DNA]</scope>
    <source>
        <strain evidence="1 2">YFY001</strain>
    </source>
</reference>
<keyword evidence="2" id="KW-1185">Reference proteome</keyword>
<dbReference type="Proteomes" id="UP000182938">
    <property type="component" value="Chromosome"/>
</dbReference>
<dbReference type="CDD" id="cd00761">
    <property type="entry name" value="Glyco_tranf_GTA_type"/>
    <property type="match status" value="1"/>
</dbReference>
<dbReference type="Gene3D" id="3.90.550.10">
    <property type="entry name" value="Spore Coat Polysaccharide Biosynthesis Protein SpsA, Chain A"/>
    <property type="match status" value="1"/>
</dbReference>
<dbReference type="AlphaFoldDB" id="A0A1L3MEG9"/>
<evidence type="ECO:0000313" key="1">
    <source>
        <dbReference type="EMBL" id="APH00732.1"/>
    </source>
</evidence>
<protein>
    <recommendedName>
        <fullName evidence="3">Glycosyl transferase family 2</fullName>
    </recommendedName>
</protein>
<sequence>MSALTGPAKAVRAAVRDATATPRARRARSRRQARVTAPVSLERRSLERLRVEVHASDRVRSGLASQWLITDEDPDAVLVEVDARSSVTVAAPLGRQRAAVAGVEVPVIVWVTSSARVVADDVARLVEGVTAPVHIHVDDAASIPEWAAALGREVRHLAPAVDHTVHAPSLVGATEAREQVVALVGDAEVDLDRLAPVQPQRLDVIGGDDAASELPGDRPVLGRYRAAALVADRPIAPWHVLEAAAAGTAVVATGATIDRLPEALAAHTCRVEDDTQLALQVRAHLWQDELVDRVGLPAARAVRGGHTFAHRAADLEAIVGRPRDLRQATGAPFDRSVSAVISTNRAHELDTVADNMARQSLRESGELQVVLVLHGLDVDVADVEARFRERGIDQLVVVPADSSLTLGACLNLGIDASDGAHVAKIDDDNFYGRHYLLDLVDALNYSGAGIAGKWAHYTWLRSTGAVILRFPRSEHRFERLVQGGSILMQGEVARRLRFSDLPRAVDTDLLNRAQAAGVRTYSSDRFNYVSIRGSDRYAHTWTLEDASFMNASSRVVFYGDPREHVDV</sequence>
<name>A0A1L3MEG9_9MICO</name>
<dbReference type="RefSeq" id="WP_072623898.1">
    <property type="nucleotide sequence ID" value="NZ_CP013290.1"/>
</dbReference>
<accession>A0A1L3MEG9</accession>
<organism evidence="1 2">
    <name type="scientific">Janibacter indicus</name>
    <dbReference type="NCBI Taxonomy" id="857417"/>
    <lineage>
        <taxon>Bacteria</taxon>
        <taxon>Bacillati</taxon>
        <taxon>Actinomycetota</taxon>
        <taxon>Actinomycetes</taxon>
        <taxon>Micrococcales</taxon>
        <taxon>Intrasporangiaceae</taxon>
        <taxon>Janibacter</taxon>
    </lineage>
</organism>
<evidence type="ECO:0000313" key="2">
    <source>
        <dbReference type="Proteomes" id="UP000182938"/>
    </source>
</evidence>
<dbReference type="InterPro" id="IPR029044">
    <property type="entry name" value="Nucleotide-diphossugar_trans"/>
</dbReference>
<dbReference type="KEGG" id="jte:ASJ30_03600"/>
<dbReference type="EMBL" id="CP013290">
    <property type="protein sequence ID" value="APH00732.1"/>
    <property type="molecule type" value="Genomic_DNA"/>
</dbReference>
<dbReference type="SUPFAM" id="SSF53448">
    <property type="entry name" value="Nucleotide-diphospho-sugar transferases"/>
    <property type="match status" value="1"/>
</dbReference>